<evidence type="ECO:0000313" key="2">
    <source>
        <dbReference type="Proteomes" id="UP000261080"/>
    </source>
</evidence>
<name>A0A3E3JY36_9FIRM</name>
<comment type="caution">
    <text evidence="1">The sequence shown here is derived from an EMBL/GenBank/DDBJ whole genome shotgun (WGS) entry which is preliminary data.</text>
</comment>
<accession>A0A3E3JY36</accession>
<dbReference type="Proteomes" id="UP000261080">
    <property type="component" value="Unassembled WGS sequence"/>
</dbReference>
<dbReference type="EMBL" id="QVLX01000017">
    <property type="protein sequence ID" value="RGE84389.1"/>
    <property type="molecule type" value="Genomic_DNA"/>
</dbReference>
<gene>
    <name evidence="1" type="ORF">DW016_15590</name>
</gene>
<reference evidence="1 2" key="1">
    <citation type="submission" date="2018-08" db="EMBL/GenBank/DDBJ databases">
        <title>A genome reference for cultivated species of the human gut microbiota.</title>
        <authorList>
            <person name="Zou Y."/>
            <person name="Xue W."/>
            <person name="Luo G."/>
        </authorList>
    </citation>
    <scope>NUCLEOTIDE SEQUENCE [LARGE SCALE GENOMIC DNA]</scope>
    <source>
        <strain evidence="1 2">AF37-2AT</strain>
    </source>
</reference>
<keyword evidence="2" id="KW-1185">Reference proteome</keyword>
<dbReference type="GeneID" id="97193097"/>
<proteinExistence type="predicted"/>
<evidence type="ECO:0008006" key="3">
    <source>
        <dbReference type="Google" id="ProtNLM"/>
    </source>
</evidence>
<dbReference type="RefSeq" id="WP_024732881.1">
    <property type="nucleotide sequence ID" value="NZ_CALBAT010000008.1"/>
</dbReference>
<dbReference type="OrthoDB" id="3036025at2"/>
<evidence type="ECO:0000313" key="1">
    <source>
        <dbReference type="EMBL" id="RGE84389.1"/>
    </source>
</evidence>
<organism evidence="1 2">
    <name type="scientific">Sellimonas intestinalis</name>
    <dbReference type="NCBI Taxonomy" id="1653434"/>
    <lineage>
        <taxon>Bacteria</taxon>
        <taxon>Bacillati</taxon>
        <taxon>Bacillota</taxon>
        <taxon>Clostridia</taxon>
        <taxon>Lachnospirales</taxon>
        <taxon>Lachnospiraceae</taxon>
        <taxon>Sellimonas</taxon>
    </lineage>
</organism>
<protein>
    <recommendedName>
        <fullName evidence="3">Phage protein</fullName>
    </recommendedName>
</protein>
<dbReference type="AlphaFoldDB" id="A0A3E3JY36"/>
<sequence>MKENFIDLTDGTRLSVRVNFGTIYYLQKQKGFYRIQKKAEKNKKKLTEEESFELAAYVIYAILRSNGKTVGFDEALSLVPPDTEQLEKVLQVFQEEYDRYVKKKQAQSSVMPGK</sequence>